<dbReference type="InterPro" id="IPR006674">
    <property type="entry name" value="HD_domain"/>
</dbReference>
<proteinExistence type="predicted"/>
<dbReference type="AlphaFoldDB" id="A0AAN4VX38"/>
<dbReference type="CDD" id="cd00077">
    <property type="entry name" value="HDc"/>
    <property type="match status" value="1"/>
</dbReference>
<accession>A0AAN4VX38</accession>
<gene>
    <name evidence="2" type="ORF">PEDI_15940</name>
</gene>
<dbReference type="InterPro" id="IPR003607">
    <property type="entry name" value="HD/PDEase_dom"/>
</dbReference>
<dbReference type="PROSITE" id="PS51831">
    <property type="entry name" value="HD"/>
    <property type="match status" value="1"/>
</dbReference>
<reference evidence="2 3" key="1">
    <citation type="submission" date="2021-12" db="EMBL/GenBank/DDBJ databases">
        <title>Genome sequencing of bacteria with rrn-lacking chromosome and rrn-plasmid.</title>
        <authorList>
            <person name="Anda M."/>
            <person name="Iwasaki W."/>
        </authorList>
    </citation>
    <scope>NUCLEOTIDE SEQUENCE [LARGE SCALE GENOMIC DNA]</scope>
    <source>
        <strain evidence="2 3">NBRC 15940</strain>
    </source>
</reference>
<dbReference type="PANTHER" id="PTHR33594">
    <property type="entry name" value="SUPERFAMILY HYDROLASE, PUTATIVE (AFU_ORTHOLOGUE AFUA_1G03035)-RELATED"/>
    <property type="match status" value="1"/>
</dbReference>
<protein>
    <submittedName>
        <fullName evidence="2">Phosphohydrolase</fullName>
    </submittedName>
</protein>
<organism evidence="2 3">
    <name type="scientific">Persicobacter diffluens</name>
    <dbReference type="NCBI Taxonomy" id="981"/>
    <lineage>
        <taxon>Bacteria</taxon>
        <taxon>Pseudomonadati</taxon>
        <taxon>Bacteroidota</taxon>
        <taxon>Cytophagia</taxon>
        <taxon>Cytophagales</taxon>
        <taxon>Persicobacteraceae</taxon>
        <taxon>Persicobacter</taxon>
    </lineage>
</organism>
<dbReference type="SUPFAM" id="SSF109604">
    <property type="entry name" value="HD-domain/PDEase-like"/>
    <property type="match status" value="1"/>
</dbReference>
<keyword evidence="3" id="KW-1185">Reference proteome</keyword>
<feature type="domain" description="HD" evidence="1">
    <location>
        <begin position="29"/>
        <end position="133"/>
    </location>
</feature>
<dbReference type="EMBL" id="BQKE01000001">
    <property type="protein sequence ID" value="GJM61042.1"/>
    <property type="molecule type" value="Genomic_DNA"/>
</dbReference>
<evidence type="ECO:0000313" key="2">
    <source>
        <dbReference type="EMBL" id="GJM61042.1"/>
    </source>
</evidence>
<dbReference type="RefSeq" id="WP_338236669.1">
    <property type="nucleotide sequence ID" value="NZ_BQKE01000001.1"/>
</dbReference>
<evidence type="ECO:0000313" key="3">
    <source>
        <dbReference type="Proteomes" id="UP001310022"/>
    </source>
</evidence>
<comment type="caution">
    <text evidence="2">The sequence shown here is derived from an EMBL/GenBank/DDBJ whole genome shotgun (WGS) entry which is preliminary data.</text>
</comment>
<dbReference type="Proteomes" id="UP001310022">
    <property type="component" value="Unassembled WGS sequence"/>
</dbReference>
<dbReference type="Gene3D" id="1.10.472.50">
    <property type="entry name" value="HD-domain/PDEase-like"/>
    <property type="match status" value="1"/>
</dbReference>
<dbReference type="Pfam" id="PF01966">
    <property type="entry name" value="HD"/>
    <property type="match status" value="1"/>
</dbReference>
<sequence>MKEDQKQQWVEQTAAYVREKFLGEGTGHDWWHIYRVWKNTKLILQGVPKANMFISEMGALLHDIADFKFHDGDETVGPRVAREYMEGLGVAEQDIAAVVHIIEHISYKGAGVENKMESIEGLVVQDADRLDAIGAIGVARTFAYGGSVGNPMHDPEQEPVLHKDFESYKNSRGSTINHFYEKLLLLKERMNTDAAKVIAEDRHAFMEDFLMRFYAEWDGKK</sequence>
<dbReference type="PANTHER" id="PTHR33594:SF1">
    <property type="entry name" value="HD_PDEASE DOMAIN-CONTAINING PROTEIN"/>
    <property type="match status" value="1"/>
</dbReference>
<dbReference type="Gene3D" id="1.20.58.1910">
    <property type="match status" value="1"/>
</dbReference>
<name>A0AAN4VX38_9BACT</name>
<evidence type="ECO:0000259" key="1">
    <source>
        <dbReference type="PROSITE" id="PS51831"/>
    </source>
</evidence>
<dbReference type="SMART" id="SM00471">
    <property type="entry name" value="HDc"/>
    <property type="match status" value="1"/>
</dbReference>